<reference evidence="3" key="1">
    <citation type="submission" date="2025-08" db="UniProtKB">
        <authorList>
            <consortium name="RefSeq"/>
        </authorList>
    </citation>
    <scope>IDENTIFICATION</scope>
    <source>
        <tissue evidence="3">Tentacle</tissue>
    </source>
</reference>
<evidence type="ECO:0000256" key="1">
    <source>
        <dbReference type="SAM" id="MobiDB-lite"/>
    </source>
</evidence>
<accession>A0A6P8H3D8</accession>
<proteinExistence type="predicted"/>
<feature type="compositionally biased region" description="Basic and acidic residues" evidence="1">
    <location>
        <begin position="46"/>
        <end position="56"/>
    </location>
</feature>
<evidence type="ECO:0000313" key="2">
    <source>
        <dbReference type="Proteomes" id="UP000515163"/>
    </source>
</evidence>
<dbReference type="AlphaFoldDB" id="A0A6P8H3D8"/>
<keyword evidence="2" id="KW-1185">Reference proteome</keyword>
<evidence type="ECO:0000313" key="3">
    <source>
        <dbReference type="RefSeq" id="XP_031550874.1"/>
    </source>
</evidence>
<dbReference type="KEGG" id="aten:116288245"/>
<name>A0A6P8H3D8_ACTTE</name>
<gene>
    <name evidence="3" type="primary">LOC116288245</name>
</gene>
<feature type="region of interest" description="Disordered" evidence="1">
    <location>
        <begin position="180"/>
        <end position="204"/>
    </location>
</feature>
<organism evidence="2 3">
    <name type="scientific">Actinia tenebrosa</name>
    <name type="common">Australian red waratah sea anemone</name>
    <dbReference type="NCBI Taxonomy" id="6105"/>
    <lineage>
        <taxon>Eukaryota</taxon>
        <taxon>Metazoa</taxon>
        <taxon>Cnidaria</taxon>
        <taxon>Anthozoa</taxon>
        <taxon>Hexacorallia</taxon>
        <taxon>Actiniaria</taxon>
        <taxon>Actiniidae</taxon>
        <taxon>Actinia</taxon>
    </lineage>
</organism>
<dbReference type="InParanoid" id="A0A6P8H3D8"/>
<protein>
    <submittedName>
        <fullName evidence="3">Uncharacterized protein LOC116288245</fullName>
    </submittedName>
</protein>
<dbReference type="OrthoDB" id="10290286at2759"/>
<sequence>MMLPKISEEKNLKDERIQDFCASMKIENYSESKKKLDVRSIYATENESRQSKEVKPGKNRSVSANISKSSSNSSRDRLGFSRSHLFSAKTSKRTKYKTPKELEETIDLTSIDDAKKLTRRYYQELGICSDGRWSKDIESHLLKFEDADLSFPNLRNKEELFERANKYAIEKQSLLRQKSTFEEDTTLKHTSRPRGKENSARVKTKTHPKLGIQQMTNGFDEIFYSKPVCWGSISNQKSYLISSHFSQRTNRLPSLNTRAVPPKYGSTSWLNSGRTGYTNMH</sequence>
<dbReference type="RefSeq" id="XP_031550874.1">
    <property type="nucleotide sequence ID" value="XM_031695014.1"/>
</dbReference>
<feature type="compositionally biased region" description="Low complexity" evidence="1">
    <location>
        <begin position="59"/>
        <end position="73"/>
    </location>
</feature>
<dbReference type="GeneID" id="116288245"/>
<feature type="region of interest" description="Disordered" evidence="1">
    <location>
        <begin position="44"/>
        <end position="78"/>
    </location>
</feature>
<dbReference type="Proteomes" id="UP000515163">
    <property type="component" value="Unplaced"/>
</dbReference>